<accession>A0A6L8RNY3</accession>
<dbReference type="RefSeq" id="WP_161154745.1">
    <property type="nucleotide sequence ID" value="NZ_WWSY01000001.1"/>
</dbReference>
<keyword evidence="1" id="KW-0812">Transmembrane</keyword>
<feature type="transmembrane region" description="Helical" evidence="1">
    <location>
        <begin position="16"/>
        <end position="37"/>
    </location>
</feature>
<dbReference type="Proteomes" id="UP000481598">
    <property type="component" value="Unassembled WGS sequence"/>
</dbReference>
<gene>
    <name evidence="2" type="ORF">GT635_09335</name>
</gene>
<comment type="caution">
    <text evidence="2">The sequence shown here is derived from an EMBL/GenBank/DDBJ whole genome shotgun (WGS) entry which is preliminary data.</text>
</comment>
<proteinExistence type="predicted"/>
<evidence type="ECO:0000313" key="3">
    <source>
        <dbReference type="Proteomes" id="UP000481598"/>
    </source>
</evidence>
<evidence type="ECO:0000256" key="1">
    <source>
        <dbReference type="SAM" id="Phobius"/>
    </source>
</evidence>
<protein>
    <submittedName>
        <fullName evidence="2">Uncharacterized protein</fullName>
    </submittedName>
</protein>
<sequence>MITDGVVISFNGQIDFGTAVAFLSLALTLLQWIVSLVRGRRAAARSQASAICARVVRMSERETATVGGCRADIAPQFGLEVMNNSNDLVYQVILTAVLVQGAGPEDGRAVEGSDGRVLLSSVAPGKTVRCIGHLDRSMHKALGCEVAFTDRYGRSWVRKSDGHLGRIQFKTPVDYYGLMQPVEWMDFDEP</sequence>
<keyword evidence="1" id="KW-1133">Transmembrane helix</keyword>
<dbReference type="AlphaFoldDB" id="A0A6L8RNY3"/>
<reference evidence="2 3" key="1">
    <citation type="journal article" date="2019" name="Nat. Med.">
        <title>A library of human gut bacterial isolates paired with longitudinal multiomics data enables mechanistic microbiome research.</title>
        <authorList>
            <person name="Poyet M."/>
            <person name="Groussin M."/>
            <person name="Gibbons S.M."/>
            <person name="Avila-Pacheco J."/>
            <person name="Jiang X."/>
            <person name="Kearney S.M."/>
            <person name="Perrotta A.R."/>
            <person name="Berdy B."/>
            <person name="Zhao S."/>
            <person name="Lieberman T.D."/>
            <person name="Swanson P.K."/>
            <person name="Smith M."/>
            <person name="Roesemann S."/>
            <person name="Alexander J.E."/>
            <person name="Rich S.A."/>
            <person name="Livny J."/>
            <person name="Vlamakis H."/>
            <person name="Clish C."/>
            <person name="Bullock K."/>
            <person name="Deik A."/>
            <person name="Scott J."/>
            <person name="Pierce K.A."/>
            <person name="Xavier R.J."/>
            <person name="Alm E.J."/>
        </authorList>
    </citation>
    <scope>NUCLEOTIDE SEQUENCE [LARGE SCALE GENOMIC DNA]</scope>
    <source>
        <strain evidence="2 3">BIOML-A10</strain>
    </source>
</reference>
<keyword evidence="1" id="KW-0472">Membrane</keyword>
<evidence type="ECO:0000313" key="2">
    <source>
        <dbReference type="EMBL" id="MZJ86645.1"/>
    </source>
</evidence>
<dbReference type="EMBL" id="WWTB01000025">
    <property type="protein sequence ID" value="MZJ86645.1"/>
    <property type="molecule type" value="Genomic_DNA"/>
</dbReference>
<organism evidence="2 3">
    <name type="scientific">Collinsella aerofaciens</name>
    <dbReference type="NCBI Taxonomy" id="74426"/>
    <lineage>
        <taxon>Bacteria</taxon>
        <taxon>Bacillati</taxon>
        <taxon>Actinomycetota</taxon>
        <taxon>Coriobacteriia</taxon>
        <taxon>Coriobacteriales</taxon>
        <taxon>Coriobacteriaceae</taxon>
        <taxon>Collinsella</taxon>
    </lineage>
</organism>
<name>A0A6L8RNY3_9ACTN</name>